<dbReference type="InterPro" id="IPR003959">
    <property type="entry name" value="ATPase_AAA_core"/>
</dbReference>
<reference evidence="2 3" key="1">
    <citation type="submission" date="2015-10" db="EMBL/GenBank/DDBJ databases">
        <title>The utility of whole genome sequencing in characterizing Acinetobacter epidemiology and analyzing hospital outbreaks.</title>
        <authorList>
            <person name="Ozer E.A."/>
            <person name="Fitzpatrick M.A."/>
            <person name="Hauser A.R."/>
        </authorList>
    </citation>
    <scope>NUCLEOTIDE SEQUENCE [LARGE SCALE GENOMIC DNA]</scope>
    <source>
        <strain evidence="2 3">ABBL072</strain>
    </source>
</reference>
<dbReference type="AlphaFoldDB" id="A0AAP1ACQ6"/>
<dbReference type="SUPFAM" id="SSF52540">
    <property type="entry name" value="P-loop containing nucleoside triphosphate hydrolases"/>
    <property type="match status" value="1"/>
</dbReference>
<dbReference type="EMBL" id="LLGC01000179">
    <property type="protein sequence ID" value="KQE03640.1"/>
    <property type="molecule type" value="Genomic_DNA"/>
</dbReference>
<evidence type="ECO:0000259" key="1">
    <source>
        <dbReference type="SMART" id="SM00382"/>
    </source>
</evidence>
<protein>
    <recommendedName>
        <fullName evidence="1">AAA+ ATPase domain-containing protein</fullName>
    </recommendedName>
</protein>
<feature type="domain" description="AAA+ ATPase" evidence="1">
    <location>
        <begin position="75"/>
        <end position="216"/>
    </location>
</feature>
<dbReference type="GO" id="GO:0016887">
    <property type="term" value="F:ATP hydrolysis activity"/>
    <property type="evidence" value="ECO:0007669"/>
    <property type="project" value="InterPro"/>
</dbReference>
<dbReference type="InterPro" id="IPR027417">
    <property type="entry name" value="P-loop_NTPase"/>
</dbReference>
<dbReference type="Gene3D" id="3.40.50.300">
    <property type="entry name" value="P-loop containing nucleotide triphosphate hydrolases"/>
    <property type="match status" value="1"/>
</dbReference>
<evidence type="ECO:0000313" key="2">
    <source>
        <dbReference type="EMBL" id="KQE03640.1"/>
    </source>
</evidence>
<dbReference type="SMART" id="SM00382">
    <property type="entry name" value="AAA"/>
    <property type="match status" value="1"/>
</dbReference>
<gene>
    <name evidence="2" type="ORF">APD33_13575</name>
</gene>
<name>A0AAP1ACQ6_ACIBA</name>
<proteinExistence type="predicted"/>
<dbReference type="InterPro" id="IPR003593">
    <property type="entry name" value="AAA+_ATPase"/>
</dbReference>
<organism evidence="2 3">
    <name type="scientific">Acinetobacter baumannii</name>
    <dbReference type="NCBI Taxonomy" id="470"/>
    <lineage>
        <taxon>Bacteria</taxon>
        <taxon>Pseudomonadati</taxon>
        <taxon>Pseudomonadota</taxon>
        <taxon>Gammaproteobacteria</taxon>
        <taxon>Moraxellales</taxon>
        <taxon>Moraxellaceae</taxon>
        <taxon>Acinetobacter</taxon>
        <taxon>Acinetobacter calcoaceticus/baumannii complex</taxon>
    </lineage>
</organism>
<dbReference type="RefSeq" id="WP_000195757.1">
    <property type="nucleotide sequence ID" value="NZ_CACSGJ010000056.1"/>
</dbReference>
<dbReference type="Proteomes" id="UP000051449">
    <property type="component" value="Unassembled WGS sequence"/>
</dbReference>
<sequence length="400" mass="46646">MTQYLRQNDTYHLAPDVSGVAIDSLPAGFYRLCFHDKLGFYLQITNPLTLIPKAYGNAYQHQDRIMETFNERTEIPTTIMLEGFKGTGKTLLAKKLCVDFVKSGGICILQSEAYVGDDYKGFLQKINQQKIVFIDEFDKVYTKPEQVNDMLTLLDGMYPMHTLFILTMNADSRSSRYEYFHNRPGRVYYNIHFGSISESTIREYANDVLINKDRIDEILEYVGRFSMFNMDMLTILIKEINKSEGQNISVRDLGKFLNIKPTISYDDIRLQKEATYKGYDVSDSFDFTYFDADYIERMMTDDTFEFRLMIRPNGFRKTDDGKLWEDENGDAKQCIGFMAEDKFIELEPYHRIVKPNDVKCEFDPKTRVFTLTDKEHDVVVTVQASPTFSYLNKDERVVNF</sequence>
<dbReference type="Pfam" id="PF00004">
    <property type="entry name" value="AAA"/>
    <property type="match status" value="1"/>
</dbReference>
<comment type="caution">
    <text evidence="2">The sequence shown here is derived from an EMBL/GenBank/DDBJ whole genome shotgun (WGS) entry which is preliminary data.</text>
</comment>
<accession>A0AAP1ACQ6</accession>
<dbReference type="GO" id="GO:0005524">
    <property type="term" value="F:ATP binding"/>
    <property type="evidence" value="ECO:0007669"/>
    <property type="project" value="InterPro"/>
</dbReference>
<evidence type="ECO:0000313" key="3">
    <source>
        <dbReference type="Proteomes" id="UP000051449"/>
    </source>
</evidence>